<accession>A0A1A7Q1U1</accession>
<organism evidence="1 2">
    <name type="scientific">Gallibacterium genomosp. 3</name>
    <dbReference type="NCBI Taxonomy" id="505345"/>
    <lineage>
        <taxon>Bacteria</taxon>
        <taxon>Pseudomonadati</taxon>
        <taxon>Pseudomonadota</taxon>
        <taxon>Gammaproteobacteria</taxon>
        <taxon>Pasteurellales</taxon>
        <taxon>Pasteurellaceae</taxon>
        <taxon>Gallibacterium</taxon>
    </lineage>
</organism>
<comment type="caution">
    <text evidence="1">The sequence shown here is derived from an EMBL/GenBank/DDBJ whole genome shotgun (WGS) entry which is preliminary data.</text>
</comment>
<sequence length="59" mass="6588">MQKSKESRIAILAKSSFVRLSNARPLYALDKIQAEIVRKIINNSPLKIFDDVSASDPIS</sequence>
<gene>
    <name evidence="1" type="ORF">QV07_07080</name>
</gene>
<evidence type="ECO:0000313" key="1">
    <source>
        <dbReference type="EMBL" id="OBX07375.1"/>
    </source>
</evidence>
<dbReference type="AlphaFoldDB" id="A0A1A7Q1U1"/>
<reference evidence="1 2" key="1">
    <citation type="submission" date="2014-11" db="EMBL/GenBank/DDBJ databases">
        <title>Pan-genome of Gallibacterium spp.</title>
        <authorList>
            <person name="Kudirkiene E."/>
            <person name="Bojesen A.M."/>
        </authorList>
    </citation>
    <scope>NUCLEOTIDE SEQUENCE [LARGE SCALE GENOMIC DNA]</scope>
    <source>
        <strain evidence="1 2">F298</strain>
    </source>
</reference>
<dbReference type="EMBL" id="JTJS01000074">
    <property type="protein sequence ID" value="OBX07375.1"/>
    <property type="molecule type" value="Genomic_DNA"/>
</dbReference>
<name>A0A1A7Q1U1_9PAST</name>
<evidence type="ECO:0000313" key="2">
    <source>
        <dbReference type="Proteomes" id="UP000243168"/>
    </source>
</evidence>
<proteinExistence type="predicted"/>
<protein>
    <submittedName>
        <fullName evidence="1">Uncharacterized protein</fullName>
    </submittedName>
</protein>
<dbReference type="Proteomes" id="UP000243168">
    <property type="component" value="Unassembled WGS sequence"/>
</dbReference>